<evidence type="ECO:0000313" key="2">
    <source>
        <dbReference type="WBParaSite" id="PS1159_v2.g13129.t1"/>
    </source>
</evidence>
<evidence type="ECO:0000313" key="1">
    <source>
        <dbReference type="Proteomes" id="UP000887580"/>
    </source>
</evidence>
<sequence>MLTQKVKLFSVFIILFVTLINVNCKSPLNKKSKQGFNYGSTTPNNITAGPIVTLACSMCQQILNLTSEHFHDMDKKSLFNYIDSYHCSNLGLFKNICVLTIQKYFDKLYDLYASNFKIEDINILPKFRHICTSVELCSPDESSAFCKRYYVTDTHNPLSQKEAKKYEKKEL</sequence>
<protein>
    <submittedName>
        <fullName evidence="2">Saposin B-type domain-containing protein</fullName>
    </submittedName>
</protein>
<dbReference type="WBParaSite" id="PS1159_v2.g13129.t1">
    <property type="protein sequence ID" value="PS1159_v2.g13129.t1"/>
    <property type="gene ID" value="PS1159_v2.g13129"/>
</dbReference>
<dbReference type="Proteomes" id="UP000887580">
    <property type="component" value="Unplaced"/>
</dbReference>
<accession>A0AC35F2D9</accession>
<organism evidence="1 2">
    <name type="scientific">Panagrolaimus sp. PS1159</name>
    <dbReference type="NCBI Taxonomy" id="55785"/>
    <lineage>
        <taxon>Eukaryota</taxon>
        <taxon>Metazoa</taxon>
        <taxon>Ecdysozoa</taxon>
        <taxon>Nematoda</taxon>
        <taxon>Chromadorea</taxon>
        <taxon>Rhabditida</taxon>
        <taxon>Tylenchina</taxon>
        <taxon>Panagrolaimomorpha</taxon>
        <taxon>Panagrolaimoidea</taxon>
        <taxon>Panagrolaimidae</taxon>
        <taxon>Panagrolaimus</taxon>
    </lineage>
</organism>
<name>A0AC35F2D9_9BILA</name>
<proteinExistence type="predicted"/>
<reference evidence="2" key="1">
    <citation type="submission" date="2022-11" db="UniProtKB">
        <authorList>
            <consortium name="WormBaseParasite"/>
        </authorList>
    </citation>
    <scope>IDENTIFICATION</scope>
</reference>